<dbReference type="AlphaFoldDB" id="A0A3P7P4S9"/>
<accession>A0A3P7P4S9</accession>
<dbReference type="EMBL" id="UYRU01061856">
    <property type="protein sequence ID" value="VDN15242.1"/>
    <property type="molecule type" value="Genomic_DNA"/>
</dbReference>
<dbReference type="Gene3D" id="3.40.50.2300">
    <property type="match status" value="2"/>
</dbReference>
<dbReference type="Proteomes" id="UP000281553">
    <property type="component" value="Unassembled WGS sequence"/>
</dbReference>
<evidence type="ECO:0000313" key="1">
    <source>
        <dbReference type="EMBL" id="VDN15242.1"/>
    </source>
</evidence>
<evidence type="ECO:0000313" key="2">
    <source>
        <dbReference type="Proteomes" id="UP000281553"/>
    </source>
</evidence>
<reference evidence="1 2" key="1">
    <citation type="submission" date="2018-11" db="EMBL/GenBank/DDBJ databases">
        <authorList>
            <consortium name="Pathogen Informatics"/>
        </authorList>
    </citation>
    <scope>NUCLEOTIDE SEQUENCE [LARGE SCALE GENOMIC DNA]</scope>
</reference>
<sequence length="163" mass="18050">MLLAMSPCILSPPFCFQDTHLLDLSAFTIDGGPKITTFSIVPNIGVEDRYLRGQIFEFLRAKINKIERAQRSSDILPFITTSAALIYDAMLLFGPALLTHVMSGQFRQQALSCDAEDTFWSAGELLVNTTKSVSPQHQSVLQVNYRLVPRCDSGLPGHVLECC</sequence>
<proteinExistence type="predicted"/>
<keyword evidence="2" id="KW-1185">Reference proteome</keyword>
<protein>
    <submittedName>
        <fullName evidence="1">Uncharacterized protein</fullName>
    </submittedName>
</protein>
<gene>
    <name evidence="1" type="ORF">DILT_LOCUS11073</name>
</gene>
<name>A0A3P7P4S9_DIBLA</name>
<organism evidence="1 2">
    <name type="scientific">Dibothriocephalus latus</name>
    <name type="common">Fish tapeworm</name>
    <name type="synonym">Diphyllobothrium latum</name>
    <dbReference type="NCBI Taxonomy" id="60516"/>
    <lineage>
        <taxon>Eukaryota</taxon>
        <taxon>Metazoa</taxon>
        <taxon>Spiralia</taxon>
        <taxon>Lophotrochozoa</taxon>
        <taxon>Platyhelminthes</taxon>
        <taxon>Cestoda</taxon>
        <taxon>Eucestoda</taxon>
        <taxon>Diphyllobothriidea</taxon>
        <taxon>Diphyllobothriidae</taxon>
        <taxon>Dibothriocephalus</taxon>
    </lineage>
</organism>